<reference evidence="1 2" key="1">
    <citation type="journal article" date="2021" name="Appl. Environ. Microbiol.">
        <title>Genetic linkage and physical mapping for an oyster mushroom Pleurotus cornucopiae and QTL analysis for the trait cap color.</title>
        <authorList>
            <person name="Zhang Y."/>
            <person name="Gao W."/>
            <person name="Sonnenberg A."/>
            <person name="Chen Q."/>
            <person name="Zhang J."/>
            <person name="Huang C."/>
        </authorList>
    </citation>
    <scope>NUCLEOTIDE SEQUENCE [LARGE SCALE GENOMIC DNA]</scope>
    <source>
        <strain evidence="1">CCMSSC00406</strain>
    </source>
</reference>
<comment type="caution">
    <text evidence="1">The sequence shown here is derived from an EMBL/GenBank/DDBJ whole genome shotgun (WGS) entry which is preliminary data.</text>
</comment>
<evidence type="ECO:0000313" key="2">
    <source>
        <dbReference type="Proteomes" id="UP000824881"/>
    </source>
</evidence>
<dbReference type="EMBL" id="WQMT02000009">
    <property type="protein sequence ID" value="KAG9219708.1"/>
    <property type="molecule type" value="Genomic_DNA"/>
</dbReference>
<name>A0ACB7IQ14_PLECO</name>
<evidence type="ECO:0000313" key="1">
    <source>
        <dbReference type="EMBL" id="KAG9219708.1"/>
    </source>
</evidence>
<dbReference type="Proteomes" id="UP000824881">
    <property type="component" value="Unassembled WGS sequence"/>
</dbReference>
<accession>A0ACB7IQ14</accession>
<organism evidence="1 2">
    <name type="scientific">Pleurotus cornucopiae</name>
    <name type="common">Cornucopia mushroom</name>
    <dbReference type="NCBI Taxonomy" id="5321"/>
    <lineage>
        <taxon>Eukaryota</taxon>
        <taxon>Fungi</taxon>
        <taxon>Dikarya</taxon>
        <taxon>Basidiomycota</taxon>
        <taxon>Agaricomycotina</taxon>
        <taxon>Agaricomycetes</taxon>
        <taxon>Agaricomycetidae</taxon>
        <taxon>Agaricales</taxon>
        <taxon>Pleurotineae</taxon>
        <taxon>Pleurotaceae</taxon>
        <taxon>Pleurotus</taxon>
    </lineage>
</organism>
<gene>
    <name evidence="1" type="ORF">CCMSSC00406_0005970</name>
</gene>
<proteinExistence type="predicted"/>
<sequence>MLPPENLLAIVNEPVSNCRTLFDLIFVSRHSLALQPLYDEIAFCVDRLDESMINKLCYLAHTESNPGMRFTTTCSFVSKGHRAGPPILFDEIGKAIKRIVHCIYISTASVNAQIPVAAGRRCPTHASPGLRMQLEVRVSPPIP</sequence>
<keyword evidence="2" id="KW-1185">Reference proteome</keyword>
<protein>
    <submittedName>
        <fullName evidence="1">Uncharacterized protein</fullName>
    </submittedName>
</protein>